<comment type="caution">
    <text evidence="1">The sequence shown here is derived from an EMBL/GenBank/DDBJ whole genome shotgun (WGS) entry which is preliminary data.</text>
</comment>
<gene>
    <name evidence="1" type="ORF">HNQ97_005974</name>
</gene>
<protein>
    <submittedName>
        <fullName evidence="1">Uncharacterized protein</fullName>
    </submittedName>
</protein>
<sequence>MMTEHNTAPVHGARAATENPEIWVKVRRLARELSQALAECEGAQWMATIHPHQEGRRPILFSDISETAENRLEYHAKHYAIAARDIDPDARELGMGRAVGSEPNTRFYLSVSRQFATKATRA</sequence>
<dbReference type="Proteomes" id="UP000587524">
    <property type="component" value="Unassembled WGS sequence"/>
</dbReference>
<dbReference type="RefSeq" id="WP_182575901.1">
    <property type="nucleotide sequence ID" value="NZ_JACJHZ010000043.1"/>
</dbReference>
<evidence type="ECO:0000313" key="2">
    <source>
        <dbReference type="Proteomes" id="UP000587524"/>
    </source>
</evidence>
<dbReference type="EMBL" id="JACJHZ010000043">
    <property type="protein sequence ID" value="MBA9023941.1"/>
    <property type="molecule type" value="Genomic_DNA"/>
</dbReference>
<accession>A0ABR6CFX3</accession>
<keyword evidence="2" id="KW-1185">Reference proteome</keyword>
<organism evidence="1 2">
    <name type="scientific">Aminobacter ciceronei</name>
    <dbReference type="NCBI Taxonomy" id="150723"/>
    <lineage>
        <taxon>Bacteria</taxon>
        <taxon>Pseudomonadati</taxon>
        <taxon>Pseudomonadota</taxon>
        <taxon>Alphaproteobacteria</taxon>
        <taxon>Hyphomicrobiales</taxon>
        <taxon>Phyllobacteriaceae</taxon>
        <taxon>Aminobacter</taxon>
    </lineage>
</organism>
<name>A0ABR6CFX3_9HYPH</name>
<evidence type="ECO:0000313" key="1">
    <source>
        <dbReference type="EMBL" id="MBA9023941.1"/>
    </source>
</evidence>
<reference evidence="1 2" key="1">
    <citation type="submission" date="2020-08" db="EMBL/GenBank/DDBJ databases">
        <title>Genomic Encyclopedia of Type Strains, Phase IV (KMG-IV): sequencing the most valuable type-strain genomes for metagenomic binning, comparative biology and taxonomic classification.</title>
        <authorList>
            <person name="Goeker M."/>
        </authorList>
    </citation>
    <scope>NUCLEOTIDE SEQUENCE [LARGE SCALE GENOMIC DNA]</scope>
    <source>
        <strain evidence="1 2">DSM 17455</strain>
    </source>
</reference>
<proteinExistence type="predicted"/>